<dbReference type="GO" id="GO:0045505">
    <property type="term" value="F:dynein intermediate chain binding"/>
    <property type="evidence" value="ECO:0007669"/>
    <property type="project" value="TreeGrafter"/>
</dbReference>
<protein>
    <submittedName>
        <fullName evidence="3">Uncharacterized protein</fullName>
    </submittedName>
</protein>
<evidence type="ECO:0000313" key="3">
    <source>
        <dbReference type="EMBL" id="CAH0563466.1"/>
    </source>
</evidence>
<dbReference type="GO" id="GO:0005737">
    <property type="term" value="C:cytoplasm"/>
    <property type="evidence" value="ECO:0007669"/>
    <property type="project" value="TreeGrafter"/>
</dbReference>
<evidence type="ECO:0000313" key="4">
    <source>
        <dbReference type="Proteomes" id="UP001154078"/>
    </source>
</evidence>
<dbReference type="PANTHER" id="PTHR16216">
    <property type="entry name" value="DYNEIN ASSEMBLY FACTOR 5, AXONEMAL"/>
    <property type="match status" value="1"/>
</dbReference>
<dbReference type="InterPro" id="IPR011989">
    <property type="entry name" value="ARM-like"/>
</dbReference>
<reference evidence="3" key="1">
    <citation type="submission" date="2021-12" db="EMBL/GenBank/DDBJ databases">
        <authorList>
            <person name="King R."/>
        </authorList>
    </citation>
    <scope>NUCLEOTIDE SEQUENCE</scope>
</reference>
<dbReference type="Proteomes" id="UP001154078">
    <property type="component" value="Chromosome 9"/>
</dbReference>
<feature type="domain" description="Dynein axonemal assembly factor 5 TPR repeats" evidence="2">
    <location>
        <begin position="24"/>
        <end position="311"/>
    </location>
</feature>
<keyword evidence="4" id="KW-1185">Reference proteome</keyword>
<dbReference type="GO" id="GO:0036159">
    <property type="term" value="P:inner dynein arm assembly"/>
    <property type="evidence" value="ECO:0007669"/>
    <property type="project" value="TreeGrafter"/>
</dbReference>
<dbReference type="Pfam" id="PF24573">
    <property type="entry name" value="HEAT_DAAF5"/>
    <property type="match status" value="1"/>
</dbReference>
<dbReference type="Gene3D" id="1.25.10.10">
    <property type="entry name" value="Leucine-rich Repeat Variant"/>
    <property type="match status" value="3"/>
</dbReference>
<dbReference type="GO" id="GO:0036158">
    <property type="term" value="P:outer dynein arm assembly"/>
    <property type="evidence" value="ECO:0007669"/>
    <property type="project" value="TreeGrafter"/>
</dbReference>
<name>A0A9P0BJS9_BRAAE</name>
<dbReference type="InterPro" id="IPR016024">
    <property type="entry name" value="ARM-type_fold"/>
</dbReference>
<dbReference type="SUPFAM" id="SSF48371">
    <property type="entry name" value="ARM repeat"/>
    <property type="match status" value="1"/>
</dbReference>
<dbReference type="OrthoDB" id="413572at2759"/>
<gene>
    <name evidence="3" type="ORF">MELIAE_LOCUS12281</name>
</gene>
<sequence>MSLECGDSQENEKIVTAKRICNSLQSEDRKVRKNAYIEMEKYLSSGNVDFSQQDLKNIFIETYMYTLNGLRDKTEAVREQAINFINFLIINKLPLNDYYLTYIFPVIVERIGSVEIIEESEEIRLQLLQLLDAIIGKYSKTEQLKPFLGDSVIILSETVKDKYPAIKELSNQTIVKLADALPKDFHMQAETLIKPVLTCFTHQRYKVRVEAIKSIGKIILHATYKGLQDVLGPMAERLFDQIPLVRRTVAQVAAEWLLTHRDRYSYFAKVLPLLLTGLNDEVEETRVEAHLLWDKVGLQFQQENTKDLKDQLDYLTTMPKYYPEEHKRPNLGCRTLVQRNVGNIAPALAKELLSWQGDVRFRCSQLLCSIALLAEEGLTMHLQELLPAMYSAARDEDARVVENIRLASELIGLFVPYDTWSQIVLPAVEDGAHYGHLLVLAGLIKGTPKEYIKNYVDDVSKLLAEDYICFGRKKLYQVELMNCVQQVYRKYDSGLSWELTGFNLFKVIVVLMALGDADNHGAIIDDLAKHLGEESGQNLWDMFTQDVLKHINVEPKLWTKTSDHCCVFLTVISECNEAFGVNLEIIADVLEKALDDEADGEQKLNTLYVLSEVFGDKKLIFKNAENLTQFLEKLITDIFVPNLVWHAGATAEAVRTMSAQCLKYALQPTEGVDLFSSSDVLKGVFEKLQPLLLSLVEDASYRSRLLGVECLVLLKENACRKDVWSVEDLGKIYPEVLKRLDDPTDKVRVCALHSLPTLLRDAPNNFKENYYKAHHELIIDTLLTHFDDDDENIQNLVYDVLKVMAEISKRELVKKLERHRKVLRNQRGCDRLMEYTQNFICL</sequence>
<evidence type="ECO:0000259" key="1">
    <source>
        <dbReference type="Pfam" id="PF24573"/>
    </source>
</evidence>
<dbReference type="InterPro" id="IPR052623">
    <property type="entry name" value="DAAF5"/>
</dbReference>
<dbReference type="InterPro" id="IPR057978">
    <property type="entry name" value="TPR_DAAF5"/>
</dbReference>
<feature type="domain" description="Dynein axonemal assembly factor 5 HEAT-repeat" evidence="1">
    <location>
        <begin position="321"/>
        <end position="514"/>
    </location>
</feature>
<dbReference type="GO" id="GO:0003341">
    <property type="term" value="P:cilium movement"/>
    <property type="evidence" value="ECO:0007669"/>
    <property type="project" value="TreeGrafter"/>
</dbReference>
<organism evidence="3 4">
    <name type="scientific">Brassicogethes aeneus</name>
    <name type="common">Rape pollen beetle</name>
    <name type="synonym">Meligethes aeneus</name>
    <dbReference type="NCBI Taxonomy" id="1431903"/>
    <lineage>
        <taxon>Eukaryota</taxon>
        <taxon>Metazoa</taxon>
        <taxon>Ecdysozoa</taxon>
        <taxon>Arthropoda</taxon>
        <taxon>Hexapoda</taxon>
        <taxon>Insecta</taxon>
        <taxon>Pterygota</taxon>
        <taxon>Neoptera</taxon>
        <taxon>Endopterygota</taxon>
        <taxon>Coleoptera</taxon>
        <taxon>Polyphaga</taxon>
        <taxon>Cucujiformia</taxon>
        <taxon>Nitidulidae</taxon>
        <taxon>Meligethinae</taxon>
        <taxon>Brassicogethes</taxon>
    </lineage>
</organism>
<dbReference type="EMBL" id="OV121140">
    <property type="protein sequence ID" value="CAH0563466.1"/>
    <property type="molecule type" value="Genomic_DNA"/>
</dbReference>
<accession>A0A9P0BJS9</accession>
<dbReference type="InterPro" id="IPR056497">
    <property type="entry name" value="HEAT_DAAF5"/>
</dbReference>
<dbReference type="Pfam" id="PF25757">
    <property type="entry name" value="TPR_DNAAF5"/>
    <property type="match status" value="1"/>
</dbReference>
<dbReference type="PANTHER" id="PTHR16216:SF2">
    <property type="entry name" value="DYNEIN AXONEMAL ASSEMBLY FACTOR 5"/>
    <property type="match status" value="1"/>
</dbReference>
<evidence type="ECO:0000259" key="2">
    <source>
        <dbReference type="Pfam" id="PF25757"/>
    </source>
</evidence>
<dbReference type="AlphaFoldDB" id="A0A9P0BJS9"/>
<proteinExistence type="predicted"/>